<evidence type="ECO:0000256" key="9">
    <source>
        <dbReference type="ARBA" id="ARBA00041175"/>
    </source>
</evidence>
<keyword evidence="4" id="KW-0597">Phosphoprotein</keyword>
<dbReference type="PANTHER" id="PTHR36203">
    <property type="entry name" value="ASCORBATE-SPECIFIC PTS SYSTEM EIIA COMPONENT"/>
    <property type="match status" value="1"/>
</dbReference>
<accession>A0A430APV1</accession>
<keyword evidence="7" id="KW-0418">Kinase</keyword>
<dbReference type="RefSeq" id="WP_126809701.1">
    <property type="nucleotide sequence ID" value="NZ_NGKA01000017.1"/>
</dbReference>
<evidence type="ECO:0000256" key="5">
    <source>
        <dbReference type="ARBA" id="ARBA00022679"/>
    </source>
</evidence>
<evidence type="ECO:0000313" key="13">
    <source>
        <dbReference type="Proteomes" id="UP000287605"/>
    </source>
</evidence>
<evidence type="ECO:0000259" key="11">
    <source>
        <dbReference type="PROSITE" id="PS51094"/>
    </source>
</evidence>
<gene>
    <name evidence="12" type="ORF">CBF29_10595</name>
</gene>
<keyword evidence="13" id="KW-1185">Reference proteome</keyword>
<dbReference type="AlphaFoldDB" id="A0A430APV1"/>
<keyword evidence="5" id="KW-0808">Transferase</keyword>
<evidence type="ECO:0000313" key="12">
    <source>
        <dbReference type="EMBL" id="RSU10013.1"/>
    </source>
</evidence>
<evidence type="ECO:0000256" key="4">
    <source>
        <dbReference type="ARBA" id="ARBA00022553"/>
    </source>
</evidence>
<keyword evidence="6" id="KW-0598">Phosphotransferase system</keyword>
<protein>
    <recommendedName>
        <fullName evidence="9">Ascorbate-specific PTS system EIIA component</fullName>
    </recommendedName>
    <alternativeName>
        <fullName evidence="10">Ascorbate-specific phosphotransferase enzyme IIA component</fullName>
    </alternativeName>
</protein>
<dbReference type="Proteomes" id="UP000287605">
    <property type="component" value="Unassembled WGS sequence"/>
</dbReference>
<dbReference type="OrthoDB" id="9776005at2"/>
<dbReference type="GO" id="GO:0005737">
    <property type="term" value="C:cytoplasm"/>
    <property type="evidence" value="ECO:0007669"/>
    <property type="project" value="UniProtKB-SubCell"/>
</dbReference>
<evidence type="ECO:0000256" key="10">
    <source>
        <dbReference type="ARBA" id="ARBA00042072"/>
    </source>
</evidence>
<sequence>MVHTLCAPSWTSFLSPFSIYCKYRQEVLSQQRRGAAIFAHSLTVQILEEVYSWKELTSYVADQLIKNEKGRSKYIDEIDESLEQFGPYYLLPNVILFHGRPGKEYSNALVIVKLNKAFTAVEDNLPVKLIIGMTTEDSNAHLKLLKYLVEKLKVHQNVVSILSTEKKEEIEKIIHGF</sequence>
<keyword evidence="3" id="KW-0963">Cytoplasm</keyword>
<comment type="caution">
    <text evidence="12">The sequence shown here is derived from an EMBL/GenBank/DDBJ whole genome shotgun (WGS) entry which is preliminary data.</text>
</comment>
<comment type="subcellular location">
    <subcellularLocation>
        <location evidence="1">Cytoplasm</location>
    </subcellularLocation>
</comment>
<evidence type="ECO:0000256" key="7">
    <source>
        <dbReference type="ARBA" id="ARBA00022777"/>
    </source>
</evidence>
<evidence type="ECO:0000256" key="1">
    <source>
        <dbReference type="ARBA" id="ARBA00004496"/>
    </source>
</evidence>
<evidence type="ECO:0000256" key="8">
    <source>
        <dbReference type="ARBA" id="ARBA00037387"/>
    </source>
</evidence>
<dbReference type="Pfam" id="PF00359">
    <property type="entry name" value="PTS_EIIA_2"/>
    <property type="match status" value="1"/>
</dbReference>
<organism evidence="12 13">
    <name type="scientific">Vagococcus elongatus</name>
    <dbReference type="NCBI Taxonomy" id="180344"/>
    <lineage>
        <taxon>Bacteria</taxon>
        <taxon>Bacillati</taxon>
        <taxon>Bacillota</taxon>
        <taxon>Bacilli</taxon>
        <taxon>Lactobacillales</taxon>
        <taxon>Enterococcaceae</taxon>
        <taxon>Vagococcus</taxon>
    </lineage>
</organism>
<dbReference type="PROSITE" id="PS51094">
    <property type="entry name" value="PTS_EIIA_TYPE_2"/>
    <property type="match status" value="1"/>
</dbReference>
<keyword evidence="2" id="KW-0813">Transport</keyword>
<proteinExistence type="predicted"/>
<dbReference type="PANTHER" id="PTHR36203:SF1">
    <property type="entry name" value="ASCORBATE-SPECIFIC PTS SYSTEM EIIA COMPONENT"/>
    <property type="match status" value="1"/>
</dbReference>
<dbReference type="InterPro" id="IPR002178">
    <property type="entry name" value="PTS_EIIA_type-2_dom"/>
</dbReference>
<evidence type="ECO:0000256" key="2">
    <source>
        <dbReference type="ARBA" id="ARBA00022448"/>
    </source>
</evidence>
<comment type="function">
    <text evidence="8">The phosphoenolpyruvate-dependent sugar phosphotransferase system (sugar PTS), a major carbohydrate active transport system, catalyzes the phosphorylation of incoming sugar substrates concomitantly with their translocation across the cell membrane. The enzyme II UlaABC PTS system is involved in ascorbate transport.</text>
</comment>
<evidence type="ECO:0000256" key="3">
    <source>
        <dbReference type="ARBA" id="ARBA00022490"/>
    </source>
</evidence>
<dbReference type="InterPro" id="IPR016152">
    <property type="entry name" value="PTrfase/Anion_transptr"/>
</dbReference>
<evidence type="ECO:0000256" key="6">
    <source>
        <dbReference type="ARBA" id="ARBA00022683"/>
    </source>
</evidence>
<dbReference type="GO" id="GO:0009401">
    <property type="term" value="P:phosphoenolpyruvate-dependent sugar phosphotransferase system"/>
    <property type="evidence" value="ECO:0007669"/>
    <property type="project" value="UniProtKB-KW"/>
</dbReference>
<dbReference type="GO" id="GO:0016301">
    <property type="term" value="F:kinase activity"/>
    <property type="evidence" value="ECO:0007669"/>
    <property type="project" value="UniProtKB-KW"/>
</dbReference>
<dbReference type="Gene3D" id="3.40.930.10">
    <property type="entry name" value="Mannitol-specific EII, Chain A"/>
    <property type="match status" value="1"/>
</dbReference>
<name>A0A430APV1_9ENTE</name>
<dbReference type="SUPFAM" id="SSF55804">
    <property type="entry name" value="Phoshotransferase/anion transport protein"/>
    <property type="match status" value="1"/>
</dbReference>
<reference evidence="12 13" key="1">
    <citation type="submission" date="2017-05" db="EMBL/GenBank/DDBJ databases">
        <title>Vagococcus spp. assemblies.</title>
        <authorList>
            <person name="Gulvik C.A."/>
        </authorList>
    </citation>
    <scope>NUCLEOTIDE SEQUENCE [LARGE SCALE GENOMIC DNA]</scope>
    <source>
        <strain evidence="12 13">CCUG 51432</strain>
    </source>
</reference>
<dbReference type="EMBL" id="NGKA01000017">
    <property type="protein sequence ID" value="RSU10013.1"/>
    <property type="molecule type" value="Genomic_DNA"/>
</dbReference>
<feature type="domain" description="PTS EIIA type-2" evidence="11">
    <location>
        <begin position="37"/>
        <end position="177"/>
    </location>
</feature>
<dbReference type="InterPro" id="IPR051351">
    <property type="entry name" value="Ascorbate-PTS_EIIA_comp"/>
</dbReference>